<dbReference type="EMBL" id="CP002547">
    <property type="protein sequence ID" value="ADY55714.1"/>
    <property type="molecule type" value="Genomic_DNA"/>
</dbReference>
<dbReference type="SMART" id="SM00267">
    <property type="entry name" value="GGDEF"/>
    <property type="match status" value="1"/>
</dbReference>
<name>F0SWE8_SYNGF</name>
<reference evidence="4" key="2">
    <citation type="submission" date="2011-02" db="EMBL/GenBank/DDBJ databases">
        <title>The complete genome of Syntrophobotulus glycolicus DSM 8271.</title>
        <authorList>
            <person name="Lucas S."/>
            <person name="Copeland A."/>
            <person name="Lapidus A."/>
            <person name="Bruce D."/>
            <person name="Goodwin L."/>
            <person name="Pitluck S."/>
            <person name="Kyrpides N."/>
            <person name="Mavromatis K."/>
            <person name="Pagani I."/>
            <person name="Ivanova N."/>
            <person name="Mikhailova N."/>
            <person name="Chertkov O."/>
            <person name="Held B."/>
            <person name="Detter J.C."/>
            <person name="Tapia R."/>
            <person name="Han C."/>
            <person name="Land M."/>
            <person name="Hauser L."/>
            <person name="Markowitz V."/>
            <person name="Cheng J.-F."/>
            <person name="Hugenholtz P."/>
            <person name="Woyke T."/>
            <person name="Wu D."/>
            <person name="Spring S."/>
            <person name="Schroeder M."/>
            <person name="Brambilla E."/>
            <person name="Klenk H.-P."/>
            <person name="Eisen J.A."/>
        </authorList>
    </citation>
    <scope>NUCLEOTIDE SEQUENCE [LARGE SCALE GENOMIC DNA]</scope>
    <source>
        <strain evidence="4">DSM 8271 / FlGlyR</strain>
    </source>
</reference>
<dbReference type="AlphaFoldDB" id="F0SWE8"/>
<dbReference type="STRING" id="645991.Sgly_1411"/>
<dbReference type="PROSITE" id="PS50887">
    <property type="entry name" value="GGDEF"/>
    <property type="match status" value="1"/>
</dbReference>
<feature type="transmembrane region" description="Helical" evidence="1">
    <location>
        <begin position="165"/>
        <end position="185"/>
    </location>
</feature>
<dbReference type="PANTHER" id="PTHR45138:SF9">
    <property type="entry name" value="DIGUANYLATE CYCLASE DGCM-RELATED"/>
    <property type="match status" value="1"/>
</dbReference>
<dbReference type="FunFam" id="3.30.70.270:FF:000001">
    <property type="entry name" value="Diguanylate cyclase domain protein"/>
    <property type="match status" value="1"/>
</dbReference>
<evidence type="ECO:0000313" key="4">
    <source>
        <dbReference type="Proteomes" id="UP000007488"/>
    </source>
</evidence>
<feature type="transmembrane region" description="Helical" evidence="1">
    <location>
        <begin position="142"/>
        <end position="159"/>
    </location>
</feature>
<dbReference type="SUPFAM" id="SSF55073">
    <property type="entry name" value="Nucleotide cyclase"/>
    <property type="match status" value="1"/>
</dbReference>
<dbReference type="GO" id="GO:0005886">
    <property type="term" value="C:plasma membrane"/>
    <property type="evidence" value="ECO:0007669"/>
    <property type="project" value="TreeGrafter"/>
</dbReference>
<dbReference type="Pfam" id="PF00990">
    <property type="entry name" value="GGDEF"/>
    <property type="match status" value="1"/>
</dbReference>
<dbReference type="GO" id="GO:0052621">
    <property type="term" value="F:diguanylate cyclase activity"/>
    <property type="evidence" value="ECO:0007669"/>
    <property type="project" value="TreeGrafter"/>
</dbReference>
<dbReference type="InterPro" id="IPR000160">
    <property type="entry name" value="GGDEF_dom"/>
</dbReference>
<evidence type="ECO:0000313" key="3">
    <source>
        <dbReference type="EMBL" id="ADY55714.1"/>
    </source>
</evidence>
<feature type="transmembrane region" description="Helical" evidence="1">
    <location>
        <begin position="92"/>
        <end position="111"/>
    </location>
</feature>
<dbReference type="GO" id="GO:1902201">
    <property type="term" value="P:negative regulation of bacterial-type flagellum-dependent cell motility"/>
    <property type="evidence" value="ECO:0007669"/>
    <property type="project" value="TreeGrafter"/>
</dbReference>
<proteinExistence type="predicted"/>
<dbReference type="OrthoDB" id="9783388at2"/>
<dbReference type="PANTHER" id="PTHR45138">
    <property type="entry name" value="REGULATORY COMPONENTS OF SENSORY TRANSDUCTION SYSTEM"/>
    <property type="match status" value="1"/>
</dbReference>
<accession>F0SWE8</accession>
<dbReference type="NCBIfam" id="TIGR00254">
    <property type="entry name" value="GGDEF"/>
    <property type="match status" value="1"/>
</dbReference>
<dbReference type="HOGENOM" id="CLU_000445_11_1_9"/>
<dbReference type="InterPro" id="IPR029787">
    <property type="entry name" value="Nucleotide_cyclase"/>
</dbReference>
<organism evidence="3 4">
    <name type="scientific">Syntrophobotulus glycolicus (strain DSM 8271 / FlGlyR)</name>
    <dbReference type="NCBI Taxonomy" id="645991"/>
    <lineage>
        <taxon>Bacteria</taxon>
        <taxon>Bacillati</taxon>
        <taxon>Bacillota</taxon>
        <taxon>Clostridia</taxon>
        <taxon>Eubacteriales</taxon>
        <taxon>Desulfitobacteriaceae</taxon>
        <taxon>Syntrophobotulus</taxon>
    </lineage>
</organism>
<feature type="transmembrane region" description="Helical" evidence="1">
    <location>
        <begin position="60"/>
        <end position="80"/>
    </location>
</feature>
<reference evidence="3 4" key="1">
    <citation type="journal article" date="2011" name="Stand. Genomic Sci.">
        <title>Complete genome sequence of Syntrophobotulus glycolicus type strain (FlGlyR).</title>
        <authorList>
            <person name="Han C."/>
            <person name="Mwirichia R."/>
            <person name="Chertkov O."/>
            <person name="Held B."/>
            <person name="Lapidus A."/>
            <person name="Nolan M."/>
            <person name="Lucas S."/>
            <person name="Hammon N."/>
            <person name="Deshpande S."/>
            <person name="Cheng J.F."/>
            <person name="Tapia R."/>
            <person name="Goodwin L."/>
            <person name="Pitluck S."/>
            <person name="Huntemann M."/>
            <person name="Liolios K."/>
            <person name="Ivanova N."/>
            <person name="Pagani I."/>
            <person name="Mavromatis K."/>
            <person name="Ovchinikova G."/>
            <person name="Pati A."/>
            <person name="Chen A."/>
            <person name="Palaniappan K."/>
            <person name="Land M."/>
            <person name="Hauser L."/>
            <person name="Brambilla E.M."/>
            <person name="Rohde M."/>
            <person name="Spring S."/>
            <person name="Sikorski J."/>
            <person name="Goker M."/>
            <person name="Woyke T."/>
            <person name="Bristow J."/>
            <person name="Eisen J.A."/>
            <person name="Markowitz V."/>
            <person name="Hugenholtz P."/>
            <person name="Kyrpides N.C."/>
            <person name="Klenk H.P."/>
            <person name="Detter J.C."/>
        </authorList>
    </citation>
    <scope>NUCLEOTIDE SEQUENCE [LARGE SCALE GENOMIC DNA]</scope>
    <source>
        <strain evidence="4">DSM 8271 / FlGlyR</strain>
    </source>
</reference>
<keyword evidence="1" id="KW-0812">Transmembrane</keyword>
<keyword evidence="1" id="KW-1133">Transmembrane helix</keyword>
<feature type="transmembrane region" description="Helical" evidence="1">
    <location>
        <begin position="30"/>
        <end position="48"/>
    </location>
</feature>
<dbReference type="InterPro" id="IPR050469">
    <property type="entry name" value="Diguanylate_Cyclase"/>
</dbReference>
<dbReference type="KEGG" id="sgy:Sgly_1411"/>
<dbReference type="Gene3D" id="3.30.70.270">
    <property type="match status" value="1"/>
</dbReference>
<dbReference type="CDD" id="cd01949">
    <property type="entry name" value="GGDEF"/>
    <property type="match status" value="1"/>
</dbReference>
<gene>
    <name evidence="3" type="ordered locus">Sgly_1411</name>
</gene>
<feature type="transmembrane region" description="Helical" evidence="1">
    <location>
        <begin position="117"/>
        <end position="135"/>
    </location>
</feature>
<feature type="domain" description="GGDEF" evidence="2">
    <location>
        <begin position="255"/>
        <end position="382"/>
    </location>
</feature>
<keyword evidence="1" id="KW-0472">Membrane</keyword>
<protein>
    <submittedName>
        <fullName evidence="3">Diguanylate cyclase</fullName>
    </submittedName>
</protein>
<dbReference type="GO" id="GO:0043709">
    <property type="term" value="P:cell adhesion involved in single-species biofilm formation"/>
    <property type="evidence" value="ECO:0007669"/>
    <property type="project" value="TreeGrafter"/>
</dbReference>
<dbReference type="eggNOG" id="COG3706">
    <property type="taxonomic scope" value="Bacteria"/>
</dbReference>
<dbReference type="RefSeq" id="WP_013624584.1">
    <property type="nucleotide sequence ID" value="NC_015172.1"/>
</dbReference>
<dbReference type="Proteomes" id="UP000007488">
    <property type="component" value="Chromosome"/>
</dbReference>
<evidence type="ECO:0000259" key="2">
    <source>
        <dbReference type="PROSITE" id="PS50887"/>
    </source>
</evidence>
<dbReference type="InterPro" id="IPR043128">
    <property type="entry name" value="Rev_trsase/Diguanyl_cyclase"/>
</dbReference>
<keyword evidence="4" id="KW-1185">Reference proteome</keyword>
<evidence type="ECO:0000256" key="1">
    <source>
        <dbReference type="SAM" id="Phobius"/>
    </source>
</evidence>
<sequence>MHKMRSFIRNTFSAENSEKFRQEKFRHNHLCIFALSVYLTFEQLYYGFCISEPGSLRQKIFIGTAGLMLAYTAISALIHAKKTGQLTRGHKIYELSFGLSGFAIAIARSLILQNHTFALPSIYIAVIYGFAVFFYLSPLVSFGIYFITCASVLILLPLFHPEIVLITYVQDIVTNNFIAWIASVISYRRYVREYRCQQTISDKNEELQAKTANIQKTNQTLQYMSNIDDLTNIYNRRKLNEFLELEYERCRAAGKNISLILIDVDFFKAINDTYGHSAGDKVLEQFGKLLKQNVSLNNIVGRWGGEEFLMICPETNLEEAVCLAEKIRRMVQNDDFKLENQVTCSLGVATNQNIDTITNLIIRADRGLYRAKALGRNRVEEG</sequence>